<accession>A0A1H6J811</accession>
<comment type="subcellular location">
    <subcellularLocation>
        <location evidence="2">Cytoplasm</location>
    </subcellularLocation>
</comment>
<reference evidence="4" key="1">
    <citation type="submission" date="2016-06" db="EMBL/GenBank/DDBJ databases">
        <authorList>
            <person name="Petersen J."/>
            <person name="Sayavedra L."/>
        </authorList>
    </citation>
    <scope>NUCLEOTIDE SEQUENCE [LARGE SCALE GENOMIC DNA]</scope>
    <source>
        <strain evidence="4">BazSymA</strain>
    </source>
</reference>
<dbReference type="InterPro" id="IPR003996">
    <property type="entry name" value="RTX_toxin-activating_protC_bac"/>
</dbReference>
<keyword evidence="2" id="KW-0963">Cytoplasm</keyword>
<keyword evidence="2 3" id="KW-0808">Transferase</keyword>
<evidence type="ECO:0000256" key="2">
    <source>
        <dbReference type="RuleBase" id="RU368102"/>
    </source>
</evidence>
<dbReference type="GO" id="GO:0009404">
    <property type="term" value="P:toxin metabolic process"/>
    <property type="evidence" value="ECO:0007669"/>
    <property type="project" value="UniProtKB-UniRule"/>
</dbReference>
<sequence>MALEKITEKMYMEILGNAFWLSRQSELHCKHYNVCGFFSRISEGILLDQYKLIRNNNDMPLAFAVWARVDDETLDKILHEDYKIVANEWNNGDNIYFLEYICPFEHIFQFNREIRKTLPNKAKVYATRVKVAKDENNKIMPYKRIMKLVNNLYSR</sequence>
<proteinExistence type="inferred from homology"/>
<dbReference type="GO" id="GO:0031640">
    <property type="term" value="P:killing of cells of another organism"/>
    <property type="evidence" value="ECO:0007669"/>
    <property type="project" value="UniProtKB-KW"/>
</dbReference>
<keyword evidence="2 3" id="KW-0012">Acyltransferase</keyword>
<name>A0A1H6J811_9GAMM</name>
<dbReference type="GO" id="GO:0016746">
    <property type="term" value="F:acyltransferase activity"/>
    <property type="evidence" value="ECO:0007669"/>
    <property type="project" value="UniProtKB-UniRule"/>
</dbReference>
<evidence type="ECO:0000256" key="1">
    <source>
        <dbReference type="ARBA" id="ARBA00005686"/>
    </source>
</evidence>
<evidence type="ECO:0000313" key="3">
    <source>
        <dbReference type="EMBL" id="SEH56512.1"/>
    </source>
</evidence>
<evidence type="ECO:0000313" key="4">
    <source>
        <dbReference type="Proteomes" id="UP000198988"/>
    </source>
</evidence>
<dbReference type="Proteomes" id="UP000198988">
    <property type="component" value="Unassembled WGS sequence"/>
</dbReference>
<gene>
    <name evidence="3" type="ORF">BAZSYMA_V2ACONTIG360420_0</name>
</gene>
<dbReference type="Pfam" id="PF02794">
    <property type="entry name" value="HlyC"/>
    <property type="match status" value="1"/>
</dbReference>
<dbReference type="AlphaFoldDB" id="A0A1H6J811"/>
<comment type="function">
    <text evidence="2">Involved in fatty acylation of protoxin at internal lysine residues, thereby converting it to the active toxin.</text>
</comment>
<dbReference type="GO" id="GO:0005737">
    <property type="term" value="C:cytoplasm"/>
    <property type="evidence" value="ECO:0007669"/>
    <property type="project" value="UniProtKB-SubCell"/>
</dbReference>
<protein>
    <recommendedName>
        <fullName evidence="2">RTX toxin-activating lysine-acyltransferase</fullName>
        <ecNumber evidence="2">2.3.1.-</ecNumber>
    </recommendedName>
</protein>
<dbReference type="RefSeq" id="WP_090714243.1">
    <property type="nucleotide sequence ID" value="NZ_CAESAP020000008.1"/>
</dbReference>
<dbReference type="EC" id="2.3.1.-" evidence="2"/>
<organism evidence="3 4">
    <name type="scientific">Bathymodiolus azoricus thioautotrophic gill symbiont</name>
    <dbReference type="NCBI Taxonomy" id="235205"/>
    <lineage>
        <taxon>Bacteria</taxon>
        <taxon>Pseudomonadati</taxon>
        <taxon>Pseudomonadota</taxon>
        <taxon>Gammaproteobacteria</taxon>
        <taxon>sulfur-oxidizing symbionts</taxon>
    </lineage>
</organism>
<dbReference type="OrthoDB" id="8596436at2"/>
<dbReference type="PRINTS" id="PR01489">
    <property type="entry name" value="RTXTOXINC"/>
</dbReference>
<dbReference type="EMBL" id="CDSC02000005">
    <property type="protein sequence ID" value="SEH56512.1"/>
    <property type="molecule type" value="Genomic_DNA"/>
</dbReference>
<comment type="similarity">
    <text evidence="1 2">Belongs to the RTX toxin acyltransferase family.</text>
</comment>
<keyword evidence="2" id="KW-0204">Cytolysis</keyword>